<proteinExistence type="predicted"/>
<accession>A0A6M3IKB0</accession>
<sequence>MTERDIQIVKIWELTDWRCSKNIYDHSIVSIYRCGDKYTGLDINDVYPIIKSLPNNVHIWTKP</sequence>
<evidence type="ECO:0000313" key="2">
    <source>
        <dbReference type="EMBL" id="QJA71725.1"/>
    </source>
</evidence>
<organism evidence="1">
    <name type="scientific">viral metagenome</name>
    <dbReference type="NCBI Taxonomy" id="1070528"/>
    <lineage>
        <taxon>unclassified sequences</taxon>
        <taxon>metagenomes</taxon>
        <taxon>organismal metagenomes</taxon>
    </lineage>
</organism>
<gene>
    <name evidence="2" type="ORF">MM415A03078_0003</name>
    <name evidence="1" type="ORF">MM415B01557_0020</name>
</gene>
<name>A0A6M3IKB0_9ZZZZ</name>
<dbReference type="EMBL" id="MT141895">
    <property type="protein sequence ID" value="QJA71725.1"/>
    <property type="molecule type" value="Genomic_DNA"/>
</dbReference>
<reference evidence="1" key="1">
    <citation type="submission" date="2020-03" db="EMBL/GenBank/DDBJ databases">
        <title>The deep terrestrial virosphere.</title>
        <authorList>
            <person name="Holmfeldt K."/>
            <person name="Nilsson E."/>
            <person name="Simone D."/>
            <person name="Lopez-Fernandez M."/>
            <person name="Wu X."/>
            <person name="de Brujin I."/>
            <person name="Lundin D."/>
            <person name="Andersson A."/>
            <person name="Bertilsson S."/>
            <person name="Dopson M."/>
        </authorList>
    </citation>
    <scope>NUCLEOTIDE SEQUENCE</scope>
    <source>
        <strain evidence="2">MM415A03078</strain>
        <strain evidence="1">MM415B01557</strain>
    </source>
</reference>
<dbReference type="AlphaFoldDB" id="A0A6M3IKB0"/>
<dbReference type="EMBL" id="MT141293">
    <property type="protein sequence ID" value="QJA57824.1"/>
    <property type="molecule type" value="Genomic_DNA"/>
</dbReference>
<evidence type="ECO:0000313" key="1">
    <source>
        <dbReference type="EMBL" id="QJA57824.1"/>
    </source>
</evidence>
<protein>
    <submittedName>
        <fullName evidence="1">Uncharacterized protein</fullName>
    </submittedName>
</protein>